<dbReference type="Gene3D" id="3.30.70.1770">
    <property type="match status" value="1"/>
</dbReference>
<organism evidence="2 3">
    <name type="scientific">Pseudomonas typographi</name>
    <dbReference type="NCBI Taxonomy" id="2715964"/>
    <lineage>
        <taxon>Bacteria</taxon>
        <taxon>Pseudomonadati</taxon>
        <taxon>Pseudomonadota</taxon>
        <taxon>Gammaproteobacteria</taxon>
        <taxon>Pseudomonadales</taxon>
        <taxon>Pseudomonadaceae</taxon>
        <taxon>Pseudomonas</taxon>
    </lineage>
</organism>
<dbReference type="Proteomes" id="UP000805841">
    <property type="component" value="Unassembled WGS sequence"/>
</dbReference>
<evidence type="ECO:0000313" key="3">
    <source>
        <dbReference type="Proteomes" id="UP000805841"/>
    </source>
</evidence>
<dbReference type="EMBL" id="JAAOCA010000014">
    <property type="protein sequence ID" value="MBD1599518.1"/>
    <property type="molecule type" value="Genomic_DNA"/>
</dbReference>
<dbReference type="RefSeq" id="WP_190420980.1">
    <property type="nucleotide sequence ID" value="NZ_JAAOCA010000014.1"/>
</dbReference>
<accession>A0ABR7Z209</accession>
<keyword evidence="3" id="KW-1185">Reference proteome</keyword>
<evidence type="ECO:0000256" key="1">
    <source>
        <dbReference type="SAM" id="Phobius"/>
    </source>
</evidence>
<gene>
    <name evidence="2" type="ORF">HAQ05_12490</name>
</gene>
<keyword evidence="1" id="KW-0472">Membrane</keyword>
<feature type="transmembrane region" description="Helical" evidence="1">
    <location>
        <begin position="138"/>
        <end position="160"/>
    </location>
</feature>
<evidence type="ECO:0000313" key="2">
    <source>
        <dbReference type="EMBL" id="MBD1599518.1"/>
    </source>
</evidence>
<keyword evidence="1" id="KW-0812">Transmembrane</keyword>
<dbReference type="NCBIfam" id="TIGR02554">
    <property type="entry name" value="PrgH"/>
    <property type="match status" value="1"/>
</dbReference>
<dbReference type="Gene3D" id="3.30.300.170">
    <property type="match status" value="1"/>
</dbReference>
<dbReference type="InterPro" id="IPR013387">
    <property type="entry name" value="T3SS_PrgH/EprH"/>
</dbReference>
<dbReference type="Gene3D" id="3.30.70.1780">
    <property type="match status" value="1"/>
</dbReference>
<comment type="caution">
    <text evidence="2">The sequence shown here is derived from an EMBL/GenBank/DDBJ whole genome shotgun (WGS) entry which is preliminary data.</text>
</comment>
<reference evidence="2 3" key="1">
    <citation type="journal article" date="2020" name="Insects">
        <title>Bacteria Belonging to Pseudomonas typographi sp. nov. from the Bark Beetle Ips typographus Have Genomic Potential to Aid in the Host Ecology.</title>
        <authorList>
            <person name="Peral-Aranega E."/>
            <person name="Saati-Santamaria Z."/>
            <person name="Kolarik M."/>
            <person name="Rivas R."/>
            <person name="Garcia-Fraile P."/>
        </authorList>
    </citation>
    <scope>NUCLEOTIDE SEQUENCE [LARGE SCALE GENOMIC DNA]</scope>
    <source>
        <strain evidence="2 3">CA3A</strain>
    </source>
</reference>
<keyword evidence="1" id="KW-1133">Transmembrane helix</keyword>
<dbReference type="Gene3D" id="2.60.200.20">
    <property type="match status" value="1"/>
</dbReference>
<proteinExistence type="predicted"/>
<name>A0ABR7Z209_9PSED</name>
<dbReference type="Pfam" id="PF09480">
    <property type="entry name" value="PrgH"/>
    <property type="match status" value="1"/>
</dbReference>
<protein>
    <submittedName>
        <fullName evidence="2">PrgH/EprH family type III secretion apparatus protein</fullName>
    </submittedName>
</protein>
<sequence length="386" mass="42628">MQVSDTQACVLRVLNGPLQGGEFLLSQPATLFVVGPAETFCQADAPASVPAEAIYIPLERGGCNFEVLLRANSRDGCLLRVLGEQGGQERALAFQVAEQVGALRIALRPEGEPWAEGVLDAPASHAPLPAGRRVAKPLAWLPVSGALLLAVALGIGAWALRSNPVADVEQLVAGAPTPLEVVRGPRGQVYVFAEQEREARWARQVLTRQGQGATPVLSLQDERSRLQALLADRYPNLAYHRIDLSDVRKPELWLSQQRNLLTPQFQQALHSLLRDAAPYAADVNLRQYDDTALVAAAERGLARLAVPYERDDKTESVTFRVQGNLADTELIAVRDYVNEFYRAWGDRYVHFAVELKDDWLKDKSFQYGPQGYIKLTPSSWYFPKPQ</sequence>
<dbReference type="InterPro" id="IPR019029">
    <property type="entry name" value="T3SS_PrgH/EprH-like"/>
</dbReference>